<dbReference type="PANTHER" id="PTHR43133:SF8">
    <property type="entry name" value="RNA POLYMERASE SIGMA FACTOR HI_1459-RELATED"/>
    <property type="match status" value="1"/>
</dbReference>
<dbReference type="GO" id="GO:0006352">
    <property type="term" value="P:DNA-templated transcription initiation"/>
    <property type="evidence" value="ECO:0007669"/>
    <property type="project" value="InterPro"/>
</dbReference>
<gene>
    <name evidence="8" type="primary">sigE_4</name>
    <name evidence="8" type="ORF">K239x_35320</name>
</gene>
<dbReference type="Gene3D" id="1.10.10.10">
    <property type="entry name" value="Winged helix-like DNA-binding domain superfamily/Winged helix DNA-binding domain"/>
    <property type="match status" value="1"/>
</dbReference>
<dbReference type="AlphaFoldDB" id="A0A517NWN8"/>
<evidence type="ECO:0000256" key="2">
    <source>
        <dbReference type="ARBA" id="ARBA00023015"/>
    </source>
</evidence>
<organism evidence="8 9">
    <name type="scientific">Stieleria marina</name>
    <dbReference type="NCBI Taxonomy" id="1930275"/>
    <lineage>
        <taxon>Bacteria</taxon>
        <taxon>Pseudomonadati</taxon>
        <taxon>Planctomycetota</taxon>
        <taxon>Planctomycetia</taxon>
        <taxon>Pirellulales</taxon>
        <taxon>Pirellulaceae</taxon>
        <taxon>Stieleria</taxon>
    </lineage>
</organism>
<dbReference type="PANTHER" id="PTHR43133">
    <property type="entry name" value="RNA POLYMERASE ECF-TYPE SIGMA FACTO"/>
    <property type="match status" value="1"/>
</dbReference>
<proteinExistence type="inferred from homology"/>
<keyword evidence="2" id="KW-0805">Transcription regulation</keyword>
<dbReference type="InterPro" id="IPR013324">
    <property type="entry name" value="RNA_pol_sigma_r3/r4-like"/>
</dbReference>
<dbReference type="SUPFAM" id="SSF88946">
    <property type="entry name" value="Sigma2 domain of RNA polymerase sigma factors"/>
    <property type="match status" value="1"/>
</dbReference>
<dbReference type="InterPro" id="IPR039425">
    <property type="entry name" value="RNA_pol_sigma-70-like"/>
</dbReference>
<feature type="domain" description="RNA polymerase sigma factor 70 region 4 type 2" evidence="7">
    <location>
        <begin position="92"/>
        <end position="139"/>
    </location>
</feature>
<reference evidence="8 9" key="1">
    <citation type="submission" date="2019-02" db="EMBL/GenBank/DDBJ databases">
        <title>Deep-cultivation of Planctomycetes and their phenomic and genomic characterization uncovers novel biology.</title>
        <authorList>
            <person name="Wiegand S."/>
            <person name="Jogler M."/>
            <person name="Boedeker C."/>
            <person name="Pinto D."/>
            <person name="Vollmers J."/>
            <person name="Rivas-Marin E."/>
            <person name="Kohn T."/>
            <person name="Peeters S.H."/>
            <person name="Heuer A."/>
            <person name="Rast P."/>
            <person name="Oberbeckmann S."/>
            <person name="Bunk B."/>
            <person name="Jeske O."/>
            <person name="Meyerdierks A."/>
            <person name="Storesund J.E."/>
            <person name="Kallscheuer N."/>
            <person name="Luecker S."/>
            <person name="Lage O.M."/>
            <person name="Pohl T."/>
            <person name="Merkel B.J."/>
            <person name="Hornburger P."/>
            <person name="Mueller R.-W."/>
            <person name="Bruemmer F."/>
            <person name="Labrenz M."/>
            <person name="Spormann A.M."/>
            <person name="Op den Camp H."/>
            <person name="Overmann J."/>
            <person name="Amann R."/>
            <person name="Jetten M.S.M."/>
            <person name="Mascher T."/>
            <person name="Medema M.H."/>
            <person name="Devos D.P."/>
            <person name="Kaster A.-K."/>
            <person name="Ovreas L."/>
            <person name="Rohde M."/>
            <person name="Galperin M.Y."/>
            <person name="Jogler C."/>
        </authorList>
    </citation>
    <scope>NUCLEOTIDE SEQUENCE [LARGE SCALE GENOMIC DNA]</scope>
    <source>
        <strain evidence="8 9">K23_9</strain>
    </source>
</reference>
<name>A0A517NWN8_9BACT</name>
<accession>A0A517NWN8</accession>
<dbReference type="GO" id="GO:0003677">
    <property type="term" value="F:DNA binding"/>
    <property type="evidence" value="ECO:0007669"/>
    <property type="project" value="UniProtKB-KW"/>
</dbReference>
<dbReference type="Pfam" id="PF04542">
    <property type="entry name" value="Sigma70_r2"/>
    <property type="match status" value="1"/>
</dbReference>
<dbReference type="InterPro" id="IPR014284">
    <property type="entry name" value="RNA_pol_sigma-70_dom"/>
</dbReference>
<feature type="domain" description="RNA polymerase sigma-70 region 2" evidence="6">
    <location>
        <begin position="7"/>
        <end position="69"/>
    </location>
</feature>
<dbReference type="InterPro" id="IPR036388">
    <property type="entry name" value="WH-like_DNA-bd_sf"/>
</dbReference>
<keyword evidence="9" id="KW-1185">Reference proteome</keyword>
<dbReference type="GO" id="GO:0016987">
    <property type="term" value="F:sigma factor activity"/>
    <property type="evidence" value="ECO:0007669"/>
    <property type="project" value="UniProtKB-KW"/>
</dbReference>
<dbReference type="EMBL" id="CP036526">
    <property type="protein sequence ID" value="QDT11534.1"/>
    <property type="molecule type" value="Genomic_DNA"/>
</dbReference>
<evidence type="ECO:0000256" key="3">
    <source>
        <dbReference type="ARBA" id="ARBA00023082"/>
    </source>
</evidence>
<dbReference type="InterPro" id="IPR007627">
    <property type="entry name" value="RNA_pol_sigma70_r2"/>
</dbReference>
<dbReference type="NCBIfam" id="TIGR02937">
    <property type="entry name" value="sigma70-ECF"/>
    <property type="match status" value="1"/>
</dbReference>
<evidence type="ECO:0000256" key="1">
    <source>
        <dbReference type="ARBA" id="ARBA00010641"/>
    </source>
</evidence>
<evidence type="ECO:0000313" key="9">
    <source>
        <dbReference type="Proteomes" id="UP000319817"/>
    </source>
</evidence>
<dbReference type="InterPro" id="IPR013249">
    <property type="entry name" value="RNA_pol_sigma70_r4_t2"/>
</dbReference>
<comment type="similarity">
    <text evidence="1">Belongs to the sigma-70 factor family. ECF subfamily.</text>
</comment>
<keyword evidence="3" id="KW-0731">Sigma factor</keyword>
<dbReference type="Proteomes" id="UP000319817">
    <property type="component" value="Chromosome"/>
</dbReference>
<evidence type="ECO:0000259" key="6">
    <source>
        <dbReference type="Pfam" id="PF04542"/>
    </source>
</evidence>
<keyword evidence="4" id="KW-0238">DNA-binding</keyword>
<evidence type="ECO:0000259" key="7">
    <source>
        <dbReference type="Pfam" id="PF08281"/>
    </source>
</evidence>
<dbReference type="SUPFAM" id="SSF88659">
    <property type="entry name" value="Sigma3 and sigma4 domains of RNA polymerase sigma factors"/>
    <property type="match status" value="1"/>
</dbReference>
<evidence type="ECO:0000256" key="5">
    <source>
        <dbReference type="ARBA" id="ARBA00023163"/>
    </source>
</evidence>
<dbReference type="Gene3D" id="1.10.1740.10">
    <property type="match status" value="1"/>
</dbReference>
<evidence type="ECO:0000313" key="8">
    <source>
        <dbReference type="EMBL" id="QDT11534.1"/>
    </source>
</evidence>
<sequence>MNWLEELYRLHRESLFRLAWLILRDQGLAEDALQAAFLKLSRIALPPNNSLSYARQTVRHCAIDLRRTRNVQRTEPLQHDPEQPRLPNDNLDIEALLLALTDPQREVVEFRLRLGMSFKEIASLLNEPLSTVSSRYQRAIDSIKQNLAAVGATTIDEARDG</sequence>
<dbReference type="Pfam" id="PF08281">
    <property type="entry name" value="Sigma70_r4_2"/>
    <property type="match status" value="1"/>
</dbReference>
<keyword evidence="5" id="KW-0804">Transcription</keyword>
<dbReference type="InterPro" id="IPR013325">
    <property type="entry name" value="RNA_pol_sigma_r2"/>
</dbReference>
<protein>
    <submittedName>
        <fullName evidence="8">ECF RNA polymerase sigma factor SigE</fullName>
    </submittedName>
</protein>
<evidence type="ECO:0000256" key="4">
    <source>
        <dbReference type="ARBA" id="ARBA00023125"/>
    </source>
</evidence>
<dbReference type="CDD" id="cd06171">
    <property type="entry name" value="Sigma70_r4"/>
    <property type="match status" value="1"/>
</dbReference>
<dbReference type="RefSeq" id="WP_419189054.1">
    <property type="nucleotide sequence ID" value="NZ_CP036526.1"/>
</dbReference>